<feature type="region of interest" description="Disordered" evidence="1">
    <location>
        <begin position="389"/>
        <end position="436"/>
    </location>
</feature>
<keyword evidence="3" id="KW-1185">Reference proteome</keyword>
<reference evidence="2 3" key="1">
    <citation type="journal article" date="2020" name="Microbiol. Resour. Announc.">
        <title>Draft Genome Sequence of a Cladosporium Species Isolated from the Mesophotic Ascidian Didemnum maculosum.</title>
        <authorList>
            <person name="Gioti A."/>
            <person name="Siaperas R."/>
            <person name="Nikolaivits E."/>
            <person name="Le Goff G."/>
            <person name="Ouazzani J."/>
            <person name="Kotoulas G."/>
            <person name="Topakas E."/>
        </authorList>
    </citation>
    <scope>NUCLEOTIDE SEQUENCE [LARGE SCALE GENOMIC DNA]</scope>
    <source>
        <strain evidence="2 3">TM138-S3</strain>
    </source>
</reference>
<feature type="region of interest" description="Disordered" evidence="1">
    <location>
        <begin position="17"/>
        <end position="71"/>
    </location>
</feature>
<dbReference type="GeneID" id="96010996"/>
<feature type="compositionally biased region" description="Low complexity" evidence="1">
    <location>
        <begin position="28"/>
        <end position="37"/>
    </location>
</feature>
<dbReference type="RefSeq" id="XP_069224957.1">
    <property type="nucleotide sequence ID" value="XM_069378158.1"/>
</dbReference>
<evidence type="ECO:0000256" key="1">
    <source>
        <dbReference type="SAM" id="MobiDB-lite"/>
    </source>
</evidence>
<feature type="compositionally biased region" description="Basic and acidic residues" evidence="1">
    <location>
        <begin position="283"/>
        <end position="296"/>
    </location>
</feature>
<evidence type="ECO:0000313" key="2">
    <source>
        <dbReference type="EMBL" id="KAL1581849.1"/>
    </source>
</evidence>
<dbReference type="EMBL" id="JAAQHG020000125">
    <property type="protein sequence ID" value="KAL1581849.1"/>
    <property type="molecule type" value="Genomic_DNA"/>
</dbReference>
<gene>
    <name evidence="2" type="ORF">WHR41_09555</name>
</gene>
<feature type="compositionally biased region" description="Basic and acidic residues" evidence="1">
    <location>
        <begin position="52"/>
        <end position="71"/>
    </location>
</feature>
<organism evidence="2 3">
    <name type="scientific">Cladosporium halotolerans</name>
    <dbReference type="NCBI Taxonomy" id="1052096"/>
    <lineage>
        <taxon>Eukaryota</taxon>
        <taxon>Fungi</taxon>
        <taxon>Dikarya</taxon>
        <taxon>Ascomycota</taxon>
        <taxon>Pezizomycotina</taxon>
        <taxon>Dothideomycetes</taxon>
        <taxon>Dothideomycetidae</taxon>
        <taxon>Cladosporiales</taxon>
        <taxon>Cladosporiaceae</taxon>
        <taxon>Cladosporium</taxon>
    </lineage>
</organism>
<feature type="compositionally biased region" description="Low complexity" evidence="1">
    <location>
        <begin position="412"/>
        <end position="426"/>
    </location>
</feature>
<name>A0AB34KAI3_9PEZI</name>
<proteinExistence type="predicted"/>
<sequence>MVGLSKTSPVDNLLSRFRPTLREPAPPGAAATPTATTSQSSPRLATAGAIVPRHETLQDTRSQTERRARADAGDLQARLDLIPLRDIEDQLSRRFRTAQPDCSILECLNGRDKALAGHRAASIVLEELADSTEQAALTSALVYRYVQAHSLWKGHPDPKVTSAETFLDTLDNSDYVKANIVIGSSADLSKQRSLKVLEDAWGSDWFEKIPTELRDPRWVRAEECSKRLLSQMTTNARRGYSLERAMDHWTRSMRRRTDEDARREHRISLPRSRYIILDDVRSLNERDPSDDSDTQHARQSAIPDSPKHDRLRVELVPAFPPISPPSKKPDYSAARPYKTPRKRKRNASEAAVVNSSGDEGGGDDDDGWRVVTGGTEMVKRARNALIRKPVEITSSGPQSSDLLGLTQQSPTAGQAASIPPQPQSQSVRGKLKPSPTCDGPGVALLLHKFIDAFRDMPSLDEDSNADHRCCDLCRPKALRAFKILENVLLPCAEDLEKISNHRYGDGNVEVSQIGGISPPKRGLIRKHTSLFVEDSSDEA</sequence>
<accession>A0AB34KAI3</accession>
<dbReference type="AlphaFoldDB" id="A0AB34KAI3"/>
<feature type="region of interest" description="Disordered" evidence="1">
    <location>
        <begin position="283"/>
        <end position="370"/>
    </location>
</feature>
<comment type="caution">
    <text evidence="2">The sequence shown here is derived from an EMBL/GenBank/DDBJ whole genome shotgun (WGS) entry which is preliminary data.</text>
</comment>
<dbReference type="Proteomes" id="UP000803884">
    <property type="component" value="Unassembled WGS sequence"/>
</dbReference>
<protein>
    <submittedName>
        <fullName evidence="2">Uncharacterized protein</fullName>
    </submittedName>
</protein>
<evidence type="ECO:0000313" key="3">
    <source>
        <dbReference type="Proteomes" id="UP000803884"/>
    </source>
</evidence>
<feature type="compositionally biased region" description="Polar residues" evidence="1">
    <location>
        <begin position="392"/>
        <end position="411"/>
    </location>
</feature>